<keyword evidence="1" id="KW-1133">Transmembrane helix</keyword>
<dbReference type="AlphaFoldDB" id="A0A9P1CEE7"/>
<dbReference type="EMBL" id="CAMXCT020001506">
    <property type="protein sequence ID" value="CAL1144097.1"/>
    <property type="molecule type" value="Genomic_DNA"/>
</dbReference>
<proteinExistence type="predicted"/>
<reference evidence="3 4" key="2">
    <citation type="submission" date="2024-05" db="EMBL/GenBank/DDBJ databases">
        <authorList>
            <person name="Chen Y."/>
            <person name="Shah S."/>
            <person name="Dougan E. K."/>
            <person name="Thang M."/>
            <person name="Chan C."/>
        </authorList>
    </citation>
    <scope>NUCLEOTIDE SEQUENCE [LARGE SCALE GENOMIC DNA]</scope>
</reference>
<dbReference type="OrthoDB" id="447527at2759"/>
<accession>A0A9P1CEE7</accession>
<gene>
    <name evidence="2" type="ORF">C1SCF055_LOCUS17684</name>
</gene>
<evidence type="ECO:0000313" key="3">
    <source>
        <dbReference type="EMBL" id="CAL4778034.1"/>
    </source>
</evidence>
<keyword evidence="1" id="KW-0812">Transmembrane</keyword>
<comment type="caution">
    <text evidence="2">The sequence shown here is derived from an EMBL/GenBank/DDBJ whole genome shotgun (WGS) entry which is preliminary data.</text>
</comment>
<dbReference type="EMBL" id="CAMXCT030001506">
    <property type="protein sequence ID" value="CAL4778034.1"/>
    <property type="molecule type" value="Genomic_DNA"/>
</dbReference>
<dbReference type="Proteomes" id="UP001152797">
    <property type="component" value="Unassembled WGS sequence"/>
</dbReference>
<evidence type="ECO:0000313" key="4">
    <source>
        <dbReference type="Proteomes" id="UP001152797"/>
    </source>
</evidence>
<dbReference type="EMBL" id="CAMXCT010001506">
    <property type="protein sequence ID" value="CAI3990722.1"/>
    <property type="molecule type" value="Genomic_DNA"/>
</dbReference>
<evidence type="ECO:0000313" key="2">
    <source>
        <dbReference type="EMBL" id="CAI3990722.1"/>
    </source>
</evidence>
<reference evidence="2" key="1">
    <citation type="submission" date="2022-10" db="EMBL/GenBank/DDBJ databases">
        <authorList>
            <person name="Chen Y."/>
            <person name="Dougan E. K."/>
            <person name="Chan C."/>
            <person name="Rhodes N."/>
            <person name="Thang M."/>
        </authorList>
    </citation>
    <scope>NUCLEOTIDE SEQUENCE</scope>
</reference>
<keyword evidence="4" id="KW-1185">Reference proteome</keyword>
<protein>
    <submittedName>
        <fullName evidence="3">Coiled-coil and C2 domain-containing protein 2A</fullName>
    </submittedName>
</protein>
<feature type="transmembrane region" description="Helical" evidence="1">
    <location>
        <begin position="73"/>
        <end position="95"/>
    </location>
</feature>
<feature type="transmembrane region" description="Helical" evidence="1">
    <location>
        <begin position="45"/>
        <end position="61"/>
    </location>
</feature>
<name>A0A9P1CEE7_9DINO</name>
<keyword evidence="1" id="KW-0472">Membrane</keyword>
<sequence length="220" mass="24410">MEYVHYPVQVGKGIGTRGQKAWMGGLVFLQAALTVLRLVYLFEALGGFFMGLNVYLGWYALKKSMDITAVSLWGLISAALLVYDGLGALTGILVQTFHLEFLKVGILVALPVVHFLAADFAWELFKEHERSGGLFKPFFADAKTIEQQKLLQQQQQQQYTQYAAYGTEGMKTAPEMSAVYGSRSGAPEKPQMSPFHTGYYPQEMHNPADTASRKQHAACC</sequence>
<organism evidence="2">
    <name type="scientific">Cladocopium goreaui</name>
    <dbReference type="NCBI Taxonomy" id="2562237"/>
    <lineage>
        <taxon>Eukaryota</taxon>
        <taxon>Sar</taxon>
        <taxon>Alveolata</taxon>
        <taxon>Dinophyceae</taxon>
        <taxon>Suessiales</taxon>
        <taxon>Symbiodiniaceae</taxon>
        <taxon>Cladocopium</taxon>
    </lineage>
</organism>
<evidence type="ECO:0000256" key="1">
    <source>
        <dbReference type="SAM" id="Phobius"/>
    </source>
</evidence>